<organism evidence="1">
    <name type="scientific">Anguilla anguilla</name>
    <name type="common">European freshwater eel</name>
    <name type="synonym">Muraena anguilla</name>
    <dbReference type="NCBI Taxonomy" id="7936"/>
    <lineage>
        <taxon>Eukaryota</taxon>
        <taxon>Metazoa</taxon>
        <taxon>Chordata</taxon>
        <taxon>Craniata</taxon>
        <taxon>Vertebrata</taxon>
        <taxon>Euteleostomi</taxon>
        <taxon>Actinopterygii</taxon>
        <taxon>Neopterygii</taxon>
        <taxon>Teleostei</taxon>
        <taxon>Anguilliformes</taxon>
        <taxon>Anguillidae</taxon>
        <taxon>Anguilla</taxon>
    </lineage>
</organism>
<reference evidence="1" key="1">
    <citation type="submission" date="2014-11" db="EMBL/GenBank/DDBJ databases">
        <authorList>
            <person name="Amaro Gonzalez C."/>
        </authorList>
    </citation>
    <scope>NUCLEOTIDE SEQUENCE</scope>
</reference>
<accession>A0A0E9X211</accession>
<dbReference type="EMBL" id="GBXM01012081">
    <property type="protein sequence ID" value="JAH96496.1"/>
    <property type="molecule type" value="Transcribed_RNA"/>
</dbReference>
<reference evidence="1" key="2">
    <citation type="journal article" date="2015" name="Fish Shellfish Immunol.">
        <title>Early steps in the European eel (Anguilla anguilla)-Vibrio vulnificus interaction in the gills: Role of the RtxA13 toxin.</title>
        <authorList>
            <person name="Callol A."/>
            <person name="Pajuelo D."/>
            <person name="Ebbesson L."/>
            <person name="Teles M."/>
            <person name="MacKenzie S."/>
            <person name="Amaro C."/>
        </authorList>
    </citation>
    <scope>NUCLEOTIDE SEQUENCE</scope>
</reference>
<evidence type="ECO:0000313" key="1">
    <source>
        <dbReference type="EMBL" id="JAH96496.1"/>
    </source>
</evidence>
<sequence>MYILNFIYVIQCRKLSLSKQMVCTVAQKNHKGKTLLTLLPPTDHRRHSITTLKKQRHNTIIHSITALPTPTPFLHSGIGTVLIPARGFQALGQSKSLLEKAFLIDKTHPPYLRIPHLSEGLWFVCCVV</sequence>
<proteinExistence type="predicted"/>
<name>A0A0E9X211_ANGAN</name>
<protein>
    <submittedName>
        <fullName evidence="1">Uncharacterized protein</fullName>
    </submittedName>
</protein>
<dbReference type="AlphaFoldDB" id="A0A0E9X211"/>